<keyword evidence="1" id="KW-0479">Metal-binding</keyword>
<dbReference type="OrthoDB" id="193379at2"/>
<reference evidence="4 5" key="1">
    <citation type="submission" date="2019-02" db="EMBL/GenBank/DDBJ databases">
        <title>Deep-cultivation of Planctomycetes and their phenomic and genomic characterization uncovers novel biology.</title>
        <authorList>
            <person name="Wiegand S."/>
            <person name="Jogler M."/>
            <person name="Boedeker C."/>
            <person name="Pinto D."/>
            <person name="Vollmers J."/>
            <person name="Rivas-Marin E."/>
            <person name="Kohn T."/>
            <person name="Peeters S.H."/>
            <person name="Heuer A."/>
            <person name="Rast P."/>
            <person name="Oberbeckmann S."/>
            <person name="Bunk B."/>
            <person name="Jeske O."/>
            <person name="Meyerdierks A."/>
            <person name="Storesund J.E."/>
            <person name="Kallscheuer N."/>
            <person name="Luecker S."/>
            <person name="Lage O.M."/>
            <person name="Pohl T."/>
            <person name="Merkel B.J."/>
            <person name="Hornburger P."/>
            <person name="Mueller R.-W."/>
            <person name="Bruemmer F."/>
            <person name="Labrenz M."/>
            <person name="Spormann A.M."/>
            <person name="Op Den Camp H."/>
            <person name="Overmann J."/>
            <person name="Amann R."/>
            <person name="Jetten M.S.M."/>
            <person name="Mascher T."/>
            <person name="Medema M.H."/>
            <person name="Devos D.P."/>
            <person name="Kaster A.-K."/>
            <person name="Ovreas L."/>
            <person name="Rohde M."/>
            <person name="Galperin M.Y."/>
            <person name="Jogler C."/>
        </authorList>
    </citation>
    <scope>NUCLEOTIDE SEQUENCE [LARGE SCALE GENOMIC DNA]</scope>
    <source>
        <strain evidence="4 5">KOR42</strain>
    </source>
</reference>
<evidence type="ECO:0000256" key="3">
    <source>
        <dbReference type="ARBA" id="ARBA00022842"/>
    </source>
</evidence>
<dbReference type="PANTHER" id="PTHR10000">
    <property type="entry name" value="PHOSPHOSERINE PHOSPHATASE"/>
    <property type="match status" value="1"/>
</dbReference>
<keyword evidence="5" id="KW-1185">Reference proteome</keyword>
<dbReference type="AlphaFoldDB" id="A0A5C5X5H1"/>
<dbReference type="InterPro" id="IPR006379">
    <property type="entry name" value="HAD-SF_hydro_IIB"/>
</dbReference>
<dbReference type="Gene3D" id="3.40.50.1000">
    <property type="entry name" value="HAD superfamily/HAD-like"/>
    <property type="match status" value="1"/>
</dbReference>
<dbReference type="GO" id="GO:0051479">
    <property type="term" value="P:mannosylglycerate biosynthetic process"/>
    <property type="evidence" value="ECO:0007669"/>
    <property type="project" value="InterPro"/>
</dbReference>
<dbReference type="InterPro" id="IPR036412">
    <property type="entry name" value="HAD-like_sf"/>
</dbReference>
<dbReference type="Proteomes" id="UP000317243">
    <property type="component" value="Unassembled WGS sequence"/>
</dbReference>
<proteinExistence type="predicted"/>
<protein>
    <submittedName>
        <fullName evidence="4">Glucosyl-3-phosphoglycerate/mannosyl-3-phosphoglycerate phosphatase</fullName>
        <ecNumber evidence="4">3.1.3.70</ecNumber>
    </submittedName>
</protein>
<dbReference type="SFLD" id="SFLDG01140">
    <property type="entry name" value="C2.B:_Phosphomannomutase_and_P"/>
    <property type="match status" value="1"/>
</dbReference>
<keyword evidence="3" id="KW-0460">Magnesium</keyword>
<dbReference type="EMBL" id="SIHI01000001">
    <property type="protein sequence ID" value="TWT57869.1"/>
    <property type="molecule type" value="Genomic_DNA"/>
</dbReference>
<dbReference type="InterPro" id="IPR023214">
    <property type="entry name" value="HAD_sf"/>
</dbReference>
<evidence type="ECO:0000256" key="1">
    <source>
        <dbReference type="ARBA" id="ARBA00022723"/>
    </source>
</evidence>
<dbReference type="NCBIfam" id="TIGR01486">
    <property type="entry name" value="HAD-SF-IIB-MPGP"/>
    <property type="match status" value="1"/>
</dbReference>
<evidence type="ECO:0000313" key="4">
    <source>
        <dbReference type="EMBL" id="TWT57869.1"/>
    </source>
</evidence>
<dbReference type="PANTHER" id="PTHR10000:SF8">
    <property type="entry name" value="HAD SUPERFAMILY HYDROLASE-LIKE, TYPE 3"/>
    <property type="match status" value="1"/>
</dbReference>
<keyword evidence="2 4" id="KW-0378">Hydrolase</keyword>
<dbReference type="GO" id="GO:0050531">
    <property type="term" value="F:mannosyl-3-phosphoglycerate phosphatase activity"/>
    <property type="evidence" value="ECO:0007669"/>
    <property type="project" value="UniProtKB-EC"/>
</dbReference>
<sequence length="269" mass="29817">MKSLQNLIVFTDLDGCLLNKSDYSYQDALPALERLNEVNIPVVLCSSKTESEMRPLAIELELKTPITCENGGVVWWNEQDRTVLGADRTEILDVLTSLKQKYAFESFRDLGVAGVMKATDLPEEKAKRALNRFATEPLLWKDSIEKIASFRDDLESRGLTLTQGGRFWHVAGQTTKGLAMEKVLQELTPASSGEWRTVAIGDSPIDESMLERATYPRIIPWPNGELGIPLTNPRYSVAPLPGAAGWRATVDTLLDELSQSGHDGGRVRS</sequence>
<comment type="caution">
    <text evidence="4">The sequence shown here is derived from an EMBL/GenBank/DDBJ whole genome shotgun (WGS) entry which is preliminary data.</text>
</comment>
<dbReference type="InterPro" id="IPR006381">
    <property type="entry name" value="HAD-SF-IIB-MPGP"/>
</dbReference>
<evidence type="ECO:0000313" key="5">
    <source>
        <dbReference type="Proteomes" id="UP000317243"/>
    </source>
</evidence>
<dbReference type="EC" id="3.1.3.70" evidence="4"/>
<organism evidence="4 5">
    <name type="scientific">Thalassoglobus neptunius</name>
    <dbReference type="NCBI Taxonomy" id="1938619"/>
    <lineage>
        <taxon>Bacteria</taxon>
        <taxon>Pseudomonadati</taxon>
        <taxon>Planctomycetota</taxon>
        <taxon>Planctomycetia</taxon>
        <taxon>Planctomycetales</taxon>
        <taxon>Planctomycetaceae</taxon>
        <taxon>Thalassoglobus</taxon>
    </lineage>
</organism>
<dbReference type="Pfam" id="PF08282">
    <property type="entry name" value="Hydrolase_3"/>
    <property type="match status" value="1"/>
</dbReference>
<dbReference type="SUPFAM" id="SSF56784">
    <property type="entry name" value="HAD-like"/>
    <property type="match status" value="1"/>
</dbReference>
<dbReference type="SFLD" id="SFLDG01142">
    <property type="entry name" value="C2.B.2:_Mannosyl-3-phosphoglyc"/>
    <property type="match status" value="1"/>
</dbReference>
<evidence type="ECO:0000256" key="2">
    <source>
        <dbReference type="ARBA" id="ARBA00022801"/>
    </source>
</evidence>
<gene>
    <name evidence="4" type="primary">gpgP</name>
    <name evidence="4" type="ORF">KOR42_12360</name>
</gene>
<dbReference type="SFLD" id="SFLDS00003">
    <property type="entry name" value="Haloacid_Dehalogenase"/>
    <property type="match status" value="1"/>
</dbReference>
<dbReference type="NCBIfam" id="TIGR01484">
    <property type="entry name" value="HAD-SF-IIB"/>
    <property type="match status" value="1"/>
</dbReference>
<dbReference type="GO" id="GO:0005829">
    <property type="term" value="C:cytosol"/>
    <property type="evidence" value="ECO:0007669"/>
    <property type="project" value="TreeGrafter"/>
</dbReference>
<dbReference type="GO" id="GO:0000287">
    <property type="term" value="F:magnesium ion binding"/>
    <property type="evidence" value="ECO:0007669"/>
    <property type="project" value="TreeGrafter"/>
</dbReference>
<accession>A0A5C5X5H1</accession>
<name>A0A5C5X5H1_9PLAN</name>
<dbReference type="RefSeq" id="WP_146507881.1">
    <property type="nucleotide sequence ID" value="NZ_SIHI01000001.1"/>
</dbReference>
<dbReference type="Gene3D" id="3.30.980.20">
    <property type="entry name" value="Putative mannosyl-3-phosphoglycerate phosphatase, domain 2"/>
    <property type="match status" value="1"/>
</dbReference>